<evidence type="ECO:0000313" key="2">
    <source>
        <dbReference type="EMBL" id="KAK8574748.1"/>
    </source>
</evidence>
<sequence length="181" mass="19536">MEADDGADSTLHDDKNDQPVVDATTKGEDVCGAGKVSYADMVVSSTKSSMGDALATKFVEEEVVILDEDVQMDTKDSARASWFKVLEGDDDLHNVTGVRRESNDAHRVTVGNTSSMASPVVLIVPVNLVPLVDGLGVKVVVHAIGIRSGKHATVMIVDERDKLHKMKSLYLCSMVMISCFR</sequence>
<accession>A0ABR2F8U9</accession>
<gene>
    <name evidence="2" type="ORF">V6N12_062432</name>
</gene>
<evidence type="ECO:0000313" key="3">
    <source>
        <dbReference type="Proteomes" id="UP001472677"/>
    </source>
</evidence>
<protein>
    <submittedName>
        <fullName evidence="2">Uncharacterized protein</fullName>
    </submittedName>
</protein>
<dbReference type="EMBL" id="JBBPBM010000007">
    <property type="protein sequence ID" value="KAK8574748.1"/>
    <property type="molecule type" value="Genomic_DNA"/>
</dbReference>
<evidence type="ECO:0000256" key="1">
    <source>
        <dbReference type="SAM" id="MobiDB-lite"/>
    </source>
</evidence>
<dbReference type="Proteomes" id="UP001472677">
    <property type="component" value="Unassembled WGS sequence"/>
</dbReference>
<reference evidence="2 3" key="1">
    <citation type="journal article" date="2024" name="G3 (Bethesda)">
        <title>Genome assembly of Hibiscus sabdariffa L. provides insights into metabolisms of medicinal natural products.</title>
        <authorList>
            <person name="Kim T."/>
        </authorList>
    </citation>
    <scope>NUCLEOTIDE SEQUENCE [LARGE SCALE GENOMIC DNA]</scope>
    <source>
        <strain evidence="2">TK-2024</strain>
        <tissue evidence="2">Old leaves</tissue>
    </source>
</reference>
<feature type="region of interest" description="Disordered" evidence="1">
    <location>
        <begin position="1"/>
        <end position="26"/>
    </location>
</feature>
<name>A0ABR2F8U9_9ROSI</name>
<organism evidence="2 3">
    <name type="scientific">Hibiscus sabdariffa</name>
    <name type="common">roselle</name>
    <dbReference type="NCBI Taxonomy" id="183260"/>
    <lineage>
        <taxon>Eukaryota</taxon>
        <taxon>Viridiplantae</taxon>
        <taxon>Streptophyta</taxon>
        <taxon>Embryophyta</taxon>
        <taxon>Tracheophyta</taxon>
        <taxon>Spermatophyta</taxon>
        <taxon>Magnoliopsida</taxon>
        <taxon>eudicotyledons</taxon>
        <taxon>Gunneridae</taxon>
        <taxon>Pentapetalae</taxon>
        <taxon>rosids</taxon>
        <taxon>malvids</taxon>
        <taxon>Malvales</taxon>
        <taxon>Malvaceae</taxon>
        <taxon>Malvoideae</taxon>
        <taxon>Hibiscus</taxon>
    </lineage>
</organism>
<proteinExistence type="predicted"/>
<keyword evidence="3" id="KW-1185">Reference proteome</keyword>
<comment type="caution">
    <text evidence="2">The sequence shown here is derived from an EMBL/GenBank/DDBJ whole genome shotgun (WGS) entry which is preliminary data.</text>
</comment>